<sequence length="46" mass="4986">MENGSGRREETAKKASSNMGKFVITIFIIALVLAGLWFFVLTPGSP</sequence>
<keyword evidence="1" id="KW-0812">Transmembrane</keyword>
<dbReference type="EMBL" id="JALPRY010000014">
    <property type="protein sequence ID" value="MCK8780896.1"/>
    <property type="molecule type" value="Genomic_DNA"/>
</dbReference>
<evidence type="ECO:0000313" key="2">
    <source>
        <dbReference type="EMBL" id="MCK8780896.1"/>
    </source>
</evidence>
<gene>
    <name evidence="2" type="ORF">M0654_12965</name>
</gene>
<reference evidence="2 3" key="1">
    <citation type="submission" date="2022-04" db="EMBL/GenBank/DDBJ databases">
        <title>Rhizobium coralii sp. nov., isolated from coral Turbinaria peltata.</title>
        <authorList>
            <person name="Sun H."/>
        </authorList>
    </citation>
    <scope>NUCLEOTIDE SEQUENCE [LARGE SCALE GENOMIC DNA]</scope>
    <source>
        <strain evidence="2 3">NTR19</strain>
    </source>
</reference>
<accession>A0ABT0ISQ6</accession>
<protein>
    <submittedName>
        <fullName evidence="2">Uncharacterized protein</fullName>
    </submittedName>
</protein>
<keyword evidence="1" id="KW-1133">Transmembrane helix</keyword>
<dbReference type="Proteomes" id="UP001202827">
    <property type="component" value="Unassembled WGS sequence"/>
</dbReference>
<keyword evidence="3" id="KW-1185">Reference proteome</keyword>
<dbReference type="RefSeq" id="WP_199925229.1">
    <property type="nucleotide sequence ID" value="NZ_JALPRY010000014.1"/>
</dbReference>
<comment type="caution">
    <text evidence="2">The sequence shown here is derived from an EMBL/GenBank/DDBJ whole genome shotgun (WGS) entry which is preliminary data.</text>
</comment>
<proteinExistence type="predicted"/>
<name>A0ABT0ISQ6_9HYPH</name>
<evidence type="ECO:0000256" key="1">
    <source>
        <dbReference type="SAM" id="Phobius"/>
    </source>
</evidence>
<feature type="transmembrane region" description="Helical" evidence="1">
    <location>
        <begin position="21"/>
        <end position="40"/>
    </location>
</feature>
<keyword evidence="1" id="KW-0472">Membrane</keyword>
<evidence type="ECO:0000313" key="3">
    <source>
        <dbReference type="Proteomes" id="UP001202827"/>
    </source>
</evidence>
<organism evidence="2 3">
    <name type="scientific">Neorhizobium turbinariae</name>
    <dbReference type="NCBI Taxonomy" id="2937795"/>
    <lineage>
        <taxon>Bacteria</taxon>
        <taxon>Pseudomonadati</taxon>
        <taxon>Pseudomonadota</taxon>
        <taxon>Alphaproteobacteria</taxon>
        <taxon>Hyphomicrobiales</taxon>
        <taxon>Rhizobiaceae</taxon>
        <taxon>Rhizobium/Agrobacterium group</taxon>
        <taxon>Neorhizobium</taxon>
    </lineage>
</organism>